<proteinExistence type="inferred from homology"/>
<dbReference type="Proteomes" id="UP000225277">
    <property type="component" value="Unassembled WGS sequence"/>
</dbReference>
<dbReference type="InterPro" id="IPR019334">
    <property type="entry name" value="TMEM170A/B/YPR153W-like"/>
</dbReference>
<evidence type="ECO:0000256" key="5">
    <source>
        <dbReference type="ARBA" id="ARBA00023136"/>
    </source>
</evidence>
<keyword evidence="8" id="KW-1185">Reference proteome</keyword>
<dbReference type="GeneID" id="35596192"/>
<evidence type="ECO:0000256" key="2">
    <source>
        <dbReference type="ARBA" id="ARBA00006325"/>
    </source>
</evidence>
<evidence type="ECO:0000256" key="1">
    <source>
        <dbReference type="ARBA" id="ARBA00004141"/>
    </source>
</evidence>
<name>A0A2D3ULI1_9PEZI</name>
<feature type="transmembrane region" description="Helical" evidence="6">
    <location>
        <begin position="120"/>
        <end position="138"/>
    </location>
</feature>
<dbReference type="PANTHER" id="PTHR22779">
    <property type="entry name" value="SD17342P"/>
    <property type="match status" value="1"/>
</dbReference>
<gene>
    <name evidence="7" type="ORF">RCC_00853</name>
</gene>
<organism evidence="7 8">
    <name type="scientific">Ramularia collo-cygni</name>
    <dbReference type="NCBI Taxonomy" id="112498"/>
    <lineage>
        <taxon>Eukaryota</taxon>
        <taxon>Fungi</taxon>
        <taxon>Dikarya</taxon>
        <taxon>Ascomycota</taxon>
        <taxon>Pezizomycotina</taxon>
        <taxon>Dothideomycetes</taxon>
        <taxon>Dothideomycetidae</taxon>
        <taxon>Mycosphaerellales</taxon>
        <taxon>Mycosphaerellaceae</taxon>
        <taxon>Ramularia</taxon>
    </lineage>
</organism>
<keyword evidence="4 6" id="KW-1133">Transmembrane helix</keyword>
<evidence type="ECO:0000256" key="6">
    <source>
        <dbReference type="SAM" id="Phobius"/>
    </source>
</evidence>
<evidence type="ECO:0000313" key="7">
    <source>
        <dbReference type="EMBL" id="CZT14922.1"/>
    </source>
</evidence>
<dbReference type="PANTHER" id="PTHR22779:SF6">
    <property type="entry name" value="SD17342P"/>
    <property type="match status" value="1"/>
</dbReference>
<sequence length="142" mass="15815">MSNFLTLQVHPRPLSNEVPPFPGLYWPFPVNGPQYVYLYDTEPIWRFTLYWTLIFIGGVHLVAAAYACAVQYRNWKLIWVGPLIFAVIGTIEALIAGNVIGGLLGAIYTGGFFRMSTWIPFSWGAINAMVLILSSFAIQGGL</sequence>
<evidence type="ECO:0000256" key="3">
    <source>
        <dbReference type="ARBA" id="ARBA00022692"/>
    </source>
</evidence>
<dbReference type="EMBL" id="FJUY01000001">
    <property type="protein sequence ID" value="CZT14922.1"/>
    <property type="molecule type" value="Genomic_DNA"/>
</dbReference>
<dbReference type="OrthoDB" id="2131401at2759"/>
<dbReference type="GO" id="GO:0016020">
    <property type="term" value="C:membrane"/>
    <property type="evidence" value="ECO:0007669"/>
    <property type="project" value="UniProtKB-SubCell"/>
</dbReference>
<accession>A0A2D3ULI1</accession>
<dbReference type="AlphaFoldDB" id="A0A2D3ULI1"/>
<keyword evidence="3 6" id="KW-0812">Transmembrane</keyword>
<dbReference type="STRING" id="112498.A0A2D3ULI1"/>
<comment type="similarity">
    <text evidence="2">Belongs to the TMEM170 family.</text>
</comment>
<evidence type="ECO:0000313" key="8">
    <source>
        <dbReference type="Proteomes" id="UP000225277"/>
    </source>
</evidence>
<reference evidence="7 8" key="1">
    <citation type="submission" date="2016-03" db="EMBL/GenBank/DDBJ databases">
        <authorList>
            <person name="Ploux O."/>
        </authorList>
    </citation>
    <scope>NUCLEOTIDE SEQUENCE [LARGE SCALE GENOMIC DNA]</scope>
    <source>
        <strain evidence="7 8">URUG2</strain>
    </source>
</reference>
<dbReference type="RefSeq" id="XP_023621819.1">
    <property type="nucleotide sequence ID" value="XM_023766051.1"/>
</dbReference>
<comment type="subcellular location">
    <subcellularLocation>
        <location evidence="1">Membrane</location>
        <topology evidence="1">Multi-pass membrane protein</topology>
    </subcellularLocation>
</comment>
<feature type="transmembrane region" description="Helical" evidence="6">
    <location>
        <begin position="49"/>
        <end position="70"/>
    </location>
</feature>
<dbReference type="Pfam" id="PF10190">
    <property type="entry name" value="Tmemb_170"/>
    <property type="match status" value="1"/>
</dbReference>
<protein>
    <submittedName>
        <fullName evidence="7">Related to integral membrane protein</fullName>
    </submittedName>
</protein>
<feature type="transmembrane region" description="Helical" evidence="6">
    <location>
        <begin position="77"/>
        <end position="108"/>
    </location>
</feature>
<evidence type="ECO:0000256" key="4">
    <source>
        <dbReference type="ARBA" id="ARBA00022989"/>
    </source>
</evidence>
<keyword evidence="5 6" id="KW-0472">Membrane</keyword>